<name>A0A1X7FJN2_9HYPH</name>
<keyword evidence="2" id="KW-1185">Reference proteome</keyword>
<dbReference type="STRING" id="464029.SAMN02982989_3187"/>
<reference evidence="2" key="1">
    <citation type="submission" date="2017-04" db="EMBL/GenBank/DDBJ databases">
        <authorList>
            <person name="Varghese N."/>
            <person name="Submissions S."/>
        </authorList>
    </citation>
    <scope>NUCLEOTIDE SEQUENCE [LARGE SCALE GENOMIC DNA]</scope>
    <source>
        <strain evidence="2">B4P</strain>
    </source>
</reference>
<proteinExistence type="predicted"/>
<sequence length="179" mass="20191">MDLVARERRKYERMWAVPNYSKTSPGEMIAPVAFSEMGMAAGDGLLDFGCGQCKAVDWFRKQGVLAVGIDLVPLREDVVEASLWDLPEVTATWGFSADVMEHIPPEKVDDVLAGIRRSTTRGAFLQIATRPDRMGRLIGETLHLTVQPRGWWVEQLRRHWSTVRVGESATDWQFWAACT</sequence>
<protein>
    <submittedName>
        <fullName evidence="1">Uncharacterized protein</fullName>
    </submittedName>
</protein>
<gene>
    <name evidence="1" type="ORF">SAMN02982989_3187</name>
</gene>
<evidence type="ECO:0000313" key="1">
    <source>
        <dbReference type="EMBL" id="SMF53249.1"/>
    </source>
</evidence>
<dbReference type="InterPro" id="IPR029063">
    <property type="entry name" value="SAM-dependent_MTases_sf"/>
</dbReference>
<accession>A0A1X7FJN2</accession>
<dbReference type="EMBL" id="FXAF01000006">
    <property type="protein sequence ID" value="SMF53249.1"/>
    <property type="molecule type" value="Genomic_DNA"/>
</dbReference>
<dbReference type="SUPFAM" id="SSF53335">
    <property type="entry name" value="S-adenosyl-L-methionine-dependent methyltransferases"/>
    <property type="match status" value="1"/>
</dbReference>
<evidence type="ECO:0000313" key="2">
    <source>
        <dbReference type="Proteomes" id="UP000192903"/>
    </source>
</evidence>
<dbReference type="AlphaFoldDB" id="A0A1X7FJN2"/>
<organism evidence="1 2">
    <name type="scientific">Xaviernesmea oryzae</name>
    <dbReference type="NCBI Taxonomy" id="464029"/>
    <lineage>
        <taxon>Bacteria</taxon>
        <taxon>Pseudomonadati</taxon>
        <taxon>Pseudomonadota</taxon>
        <taxon>Alphaproteobacteria</taxon>
        <taxon>Hyphomicrobiales</taxon>
        <taxon>Rhizobiaceae</taxon>
        <taxon>Rhizobium/Agrobacterium group</taxon>
        <taxon>Xaviernesmea</taxon>
    </lineage>
</organism>
<dbReference type="Proteomes" id="UP000192903">
    <property type="component" value="Unassembled WGS sequence"/>
</dbReference>
<dbReference type="Gene3D" id="3.40.50.150">
    <property type="entry name" value="Vaccinia Virus protein VP39"/>
    <property type="match status" value="1"/>
</dbReference>
<dbReference type="OrthoDB" id="5642573at2"/>
<dbReference type="RefSeq" id="WP_085423264.1">
    <property type="nucleotide sequence ID" value="NZ_FXAF01000006.1"/>
</dbReference>